<dbReference type="Pfam" id="PF06985">
    <property type="entry name" value="HET"/>
    <property type="match status" value="1"/>
</dbReference>
<dbReference type="InterPro" id="IPR036396">
    <property type="entry name" value="Cyt_P450_sf"/>
</dbReference>
<dbReference type="GO" id="GO:0004497">
    <property type="term" value="F:monooxygenase activity"/>
    <property type="evidence" value="ECO:0007669"/>
    <property type="project" value="UniProtKB-KW"/>
</dbReference>
<sequence length="986" mass="110862">MFSYDSASTGSGLGPTQIRLLHLLPGKDNNNSIECRLEVVAFEESPVYEALSYCWGDSTQLQEIKCNGEAFKVTESLFCALQHLRDEHMERTLWIDAICINQNDLEERQSQVKLMTDIYTKSDRVVIWLGPDPASDGVNHLFDMVPTIPNLPGPQLSKRERTFFEMNVFDADRWHQDEDRNSSKVPDHIKKDFVIPQEVAKGAIAVLTRAWWSRIWTVQEMVLAPSAIIMCGHLAAPSSHVRRACADVLMHAVNDAFDTGDDDDLLNFGDLFEDPNGTIYMATMRLHSSLSAKMELGKLLRFLRWLKAKDPRDKVYGSLGIAASTYGIEPDYTISTVECYTRATFSIISGSRSLDIFSALRRPSCVKTTLAGLPSWVPDWSYDFSSVPEKEKGPSAINNPIMRENVRTPMMLEMADSFPEWKASRSNIPFTARLSSDSKTLILRGMVLDELSCVGDKLEYPWPGPELQSGSVVKEAIHDFKRNWRIHGSIGAAMHTIKGWQDLAFENKNLQIMSGETQMDAFLTTLLSDRIRLSADRRKVLDYLEKSIGISFKMSSSGTVMNQLFLPHVAPKLYHRLLGFGKICSIDDNEILSFGKSFTDVQLAFDQRMATTRSGYLCMLPWPARVGDRIALLRGGRTPSVISSAIALSLFPPFFQPLTSRVTPIFNHIYMNRALKILGSHIEKRIIVAENGLFEDLPPDDILTWHIHEALHKNEPRFEMADVIACRVLTTVFVALESTTLTMTYALFNVCASNPSTQVWQALEEEALGVFTTHVDQASLNGLHIADSVIKETLRLNTAIKALSAEVMQEDDLTIEDRMIHLPQGARVSVSAWAIHHDEDIYPNAFTFDPFRFVPLHKDERIHQVWEFGVCEVFPQAMFIHASSVGDVKMHHVQGQSNVILVDSVVNSGKSVIEFIKRVVRLEPNIHITVMAGVVQAEAIAEDHLFAKVMRRHDTGLVALRVSENKFTGTETTDTGNRLFNTTHLD</sequence>
<dbReference type="PRINTS" id="PR00465">
    <property type="entry name" value="EP450IV"/>
</dbReference>
<comment type="caution">
    <text evidence="8">The sequence shown here is derived from an EMBL/GenBank/DDBJ whole genome shotgun (WGS) entry which is preliminary data.</text>
</comment>
<comment type="cofactor">
    <cofactor evidence="1">
        <name>heme</name>
        <dbReference type="ChEBI" id="CHEBI:30413"/>
    </cofactor>
</comment>
<evidence type="ECO:0000259" key="7">
    <source>
        <dbReference type="Pfam" id="PF14681"/>
    </source>
</evidence>
<comment type="similarity">
    <text evidence="2">Belongs to the cytochrome P450 family.</text>
</comment>
<dbReference type="AlphaFoldDB" id="A0A8H5YKY3"/>
<dbReference type="InterPro" id="IPR001128">
    <property type="entry name" value="Cyt_P450"/>
</dbReference>
<dbReference type="Pfam" id="PF14681">
    <property type="entry name" value="UPRTase"/>
    <property type="match status" value="1"/>
</dbReference>
<keyword evidence="5" id="KW-0503">Monooxygenase</keyword>
<evidence type="ECO:0000259" key="6">
    <source>
        <dbReference type="Pfam" id="PF06985"/>
    </source>
</evidence>
<dbReference type="GO" id="GO:0016705">
    <property type="term" value="F:oxidoreductase activity, acting on paired donors, with incorporation or reduction of molecular oxygen"/>
    <property type="evidence" value="ECO:0007669"/>
    <property type="project" value="InterPro"/>
</dbReference>
<dbReference type="Proteomes" id="UP000532311">
    <property type="component" value="Unassembled WGS sequence"/>
</dbReference>
<proteinExistence type="inferred from homology"/>
<dbReference type="EMBL" id="JAAQPF010000151">
    <property type="protein sequence ID" value="KAF5713312.1"/>
    <property type="molecule type" value="Genomic_DNA"/>
</dbReference>
<feature type="domain" description="Heterokaryon incompatibility" evidence="6">
    <location>
        <begin position="48"/>
        <end position="220"/>
    </location>
</feature>
<dbReference type="SUPFAM" id="SSF48264">
    <property type="entry name" value="Cytochrome P450"/>
    <property type="match status" value="1"/>
</dbReference>
<dbReference type="Gene3D" id="1.10.630.10">
    <property type="entry name" value="Cytochrome P450"/>
    <property type="match status" value="1"/>
</dbReference>
<organism evidence="8 9">
    <name type="scientific">Fusarium globosum</name>
    <dbReference type="NCBI Taxonomy" id="78864"/>
    <lineage>
        <taxon>Eukaryota</taxon>
        <taxon>Fungi</taxon>
        <taxon>Dikarya</taxon>
        <taxon>Ascomycota</taxon>
        <taxon>Pezizomycotina</taxon>
        <taxon>Sordariomycetes</taxon>
        <taxon>Hypocreomycetidae</taxon>
        <taxon>Hypocreales</taxon>
        <taxon>Nectriaceae</taxon>
        <taxon>Fusarium</taxon>
        <taxon>Fusarium fujikuroi species complex</taxon>
    </lineage>
</organism>
<dbReference type="Pfam" id="PF00067">
    <property type="entry name" value="p450"/>
    <property type="match status" value="1"/>
</dbReference>
<evidence type="ECO:0000256" key="3">
    <source>
        <dbReference type="ARBA" id="ARBA00022723"/>
    </source>
</evidence>
<name>A0A8H5YKY3_9HYPO</name>
<dbReference type="GO" id="GO:0005506">
    <property type="term" value="F:iron ion binding"/>
    <property type="evidence" value="ECO:0007669"/>
    <property type="project" value="InterPro"/>
</dbReference>
<dbReference type="InterPro" id="IPR052895">
    <property type="entry name" value="HetReg/Transcr_Mod"/>
</dbReference>
<reference evidence="8 9" key="1">
    <citation type="submission" date="2020-05" db="EMBL/GenBank/DDBJ databases">
        <title>Identification and distribution of gene clusters putatively required for synthesis of sphingolipid metabolism inhibitors in phylogenetically diverse species of the filamentous fungus Fusarium.</title>
        <authorList>
            <person name="Kim H.-S."/>
            <person name="Busman M."/>
            <person name="Brown D.W."/>
            <person name="Divon H."/>
            <person name="Uhlig S."/>
            <person name="Proctor R.H."/>
        </authorList>
    </citation>
    <scope>NUCLEOTIDE SEQUENCE [LARGE SCALE GENOMIC DNA]</scope>
    <source>
        <strain evidence="8 9">NRRL 26131</strain>
    </source>
</reference>
<dbReference type="InterPro" id="IPR000836">
    <property type="entry name" value="PRTase_dom"/>
</dbReference>
<evidence type="ECO:0000313" key="8">
    <source>
        <dbReference type="EMBL" id="KAF5713312.1"/>
    </source>
</evidence>
<gene>
    <name evidence="8" type="ORF">FGLOB1_4093</name>
</gene>
<dbReference type="PANTHER" id="PTHR24148">
    <property type="entry name" value="ANKYRIN REPEAT DOMAIN-CONTAINING PROTEIN 39 HOMOLOG-RELATED"/>
    <property type="match status" value="1"/>
</dbReference>
<keyword evidence="5" id="KW-0560">Oxidoreductase</keyword>
<keyword evidence="4" id="KW-0408">Iron</keyword>
<dbReference type="InterPro" id="IPR010730">
    <property type="entry name" value="HET"/>
</dbReference>
<evidence type="ECO:0000313" key="9">
    <source>
        <dbReference type="Proteomes" id="UP000532311"/>
    </source>
</evidence>
<evidence type="ECO:0000256" key="5">
    <source>
        <dbReference type="ARBA" id="ARBA00023033"/>
    </source>
</evidence>
<dbReference type="InterPro" id="IPR029057">
    <property type="entry name" value="PRTase-like"/>
</dbReference>
<evidence type="ECO:0000256" key="2">
    <source>
        <dbReference type="ARBA" id="ARBA00010617"/>
    </source>
</evidence>
<accession>A0A8H5YKY3</accession>
<dbReference type="GO" id="GO:0020037">
    <property type="term" value="F:heme binding"/>
    <property type="evidence" value="ECO:0007669"/>
    <property type="project" value="InterPro"/>
</dbReference>
<feature type="domain" description="Phosphoribosyltransferase" evidence="7">
    <location>
        <begin position="868"/>
        <end position="982"/>
    </location>
</feature>
<dbReference type="Gene3D" id="3.40.50.2020">
    <property type="match status" value="1"/>
</dbReference>
<evidence type="ECO:0000256" key="4">
    <source>
        <dbReference type="ARBA" id="ARBA00023004"/>
    </source>
</evidence>
<protein>
    <submittedName>
        <fullName evidence="8">Heterokaryon incompatibility protein (Het-6OR allele)</fullName>
    </submittedName>
</protein>
<keyword evidence="9" id="KW-1185">Reference proteome</keyword>
<dbReference type="InterPro" id="IPR002403">
    <property type="entry name" value="Cyt_P450_E_grp-IV"/>
</dbReference>
<evidence type="ECO:0000256" key="1">
    <source>
        <dbReference type="ARBA" id="ARBA00001971"/>
    </source>
</evidence>
<keyword evidence="3" id="KW-0479">Metal-binding</keyword>
<dbReference type="PANTHER" id="PTHR24148:SF73">
    <property type="entry name" value="HET DOMAIN PROTEIN (AFU_ORTHOLOGUE AFUA_8G01020)"/>
    <property type="match status" value="1"/>
</dbReference>